<dbReference type="GO" id="GO:0046872">
    <property type="term" value="F:metal ion binding"/>
    <property type="evidence" value="ECO:0007669"/>
    <property type="project" value="UniProtKB-KW"/>
</dbReference>
<dbReference type="PANTHER" id="PTHR13799:SF13">
    <property type="entry name" value="NIF3-LIKE PROTEIN 1"/>
    <property type="match status" value="1"/>
</dbReference>
<dbReference type="Gene3D" id="3.40.1390.30">
    <property type="entry name" value="NIF3 (NGG1p interacting factor 3)-like"/>
    <property type="match status" value="1"/>
</dbReference>
<dbReference type="SUPFAM" id="SSF102705">
    <property type="entry name" value="NIF3 (NGG1p interacting factor 3)-like"/>
    <property type="match status" value="1"/>
</dbReference>
<keyword evidence="2" id="KW-0479">Metal-binding</keyword>
<dbReference type="Proteomes" id="UP000011081">
    <property type="component" value="Unassembled WGS sequence"/>
</dbReference>
<comment type="similarity">
    <text evidence="1">Belongs to the GTP cyclohydrolase I type 2/NIF3 family.</text>
</comment>
<protein>
    <recommendedName>
        <fullName evidence="5">YbgI/family dinuclear metal center protein</fullName>
    </recommendedName>
</protein>
<dbReference type="GeneID" id="19878388"/>
<feature type="binding site" evidence="2">
    <location>
        <position position="201"/>
    </location>
    <ligand>
        <name>a divalent metal cation</name>
        <dbReference type="ChEBI" id="CHEBI:60240"/>
        <label>1</label>
    </ligand>
</feature>
<organism evidence="3 4">
    <name type="scientific">Vavraia culicis (isolate floridensis)</name>
    <name type="common">Microsporidian parasite</name>
    <dbReference type="NCBI Taxonomy" id="948595"/>
    <lineage>
        <taxon>Eukaryota</taxon>
        <taxon>Fungi</taxon>
        <taxon>Fungi incertae sedis</taxon>
        <taxon>Microsporidia</taxon>
        <taxon>Pleistophoridae</taxon>
        <taxon>Vavraia</taxon>
    </lineage>
</organism>
<dbReference type="RefSeq" id="XP_008073521.1">
    <property type="nucleotide sequence ID" value="XM_008075330.1"/>
</dbReference>
<dbReference type="InParanoid" id="L2GXP9"/>
<dbReference type="GO" id="GO:0005739">
    <property type="term" value="C:mitochondrion"/>
    <property type="evidence" value="ECO:0007669"/>
    <property type="project" value="TreeGrafter"/>
</dbReference>
<evidence type="ECO:0000313" key="4">
    <source>
        <dbReference type="Proteomes" id="UP000011081"/>
    </source>
</evidence>
<keyword evidence="4" id="KW-1185">Reference proteome</keyword>
<dbReference type="Pfam" id="PF01784">
    <property type="entry name" value="DUF34_NIF3"/>
    <property type="match status" value="1"/>
</dbReference>
<dbReference type="FunFam" id="3.40.1390.30:FF:000001">
    <property type="entry name" value="GTP cyclohydrolase 1 type 2"/>
    <property type="match status" value="1"/>
</dbReference>
<dbReference type="AlphaFoldDB" id="L2GXP9"/>
<feature type="binding site" evidence="2">
    <location>
        <position position="64"/>
    </location>
    <ligand>
        <name>a divalent metal cation</name>
        <dbReference type="ChEBI" id="CHEBI:60240"/>
        <label>2</label>
    </ligand>
</feature>
<sequence>MNHILPFFQLYAPLSGAASWDNVGILIPSNIENNDRKYLLTIDFTPQVLRECIEKNIKKVISYHPVLFNAQRDVGLFTAAIIENHISVFSPHTALDNLMNTTLLSKLGCFGIEVADSVAVGNNGNRMSVIIDRLKKTCNAKEIRLALSDIHRMDSIPPYVYVGVGSAHFGGGENSVIITGEMTHHNILKHKKFNTIMMLEHCRSERWFLEHLKGMMEDKIPGVQVIVSENDASPISFV</sequence>
<dbReference type="EMBL" id="GL877408">
    <property type="protein sequence ID" value="ELA48078.1"/>
    <property type="molecule type" value="Genomic_DNA"/>
</dbReference>
<dbReference type="InterPro" id="IPR036069">
    <property type="entry name" value="DUF34/NIF3_sf"/>
</dbReference>
<name>L2GXP9_VAVCU</name>
<dbReference type="InterPro" id="IPR002678">
    <property type="entry name" value="DUF34/NIF3"/>
</dbReference>
<dbReference type="PANTHER" id="PTHR13799">
    <property type="entry name" value="NGG1 INTERACTING FACTOR 3"/>
    <property type="match status" value="1"/>
</dbReference>
<evidence type="ECO:0000256" key="1">
    <source>
        <dbReference type="ARBA" id="ARBA00006964"/>
    </source>
</evidence>
<dbReference type="OMA" id="DINWSAR"/>
<feature type="binding site" evidence="2">
    <location>
        <position position="96"/>
    </location>
    <ligand>
        <name>a divalent metal cation</name>
        <dbReference type="ChEBI" id="CHEBI:60240"/>
        <label>1</label>
    </ligand>
</feature>
<reference evidence="4" key="1">
    <citation type="submission" date="2011-03" db="EMBL/GenBank/DDBJ databases">
        <title>The genome sequence of Vavraia culicis strain floridensis.</title>
        <authorList>
            <consortium name="The Broad Institute Genome Sequencing Platform"/>
            <person name="Cuomo C."/>
            <person name="Becnel J."/>
            <person name="Sanscrainte N."/>
            <person name="Young S.K."/>
            <person name="Zeng Q."/>
            <person name="Gargeya S."/>
            <person name="Fitzgerald M."/>
            <person name="Haas B."/>
            <person name="Abouelleil A."/>
            <person name="Alvarado L."/>
            <person name="Arachchi H.M."/>
            <person name="Berlin A."/>
            <person name="Chapman S.B."/>
            <person name="Gearin G."/>
            <person name="Goldberg J."/>
            <person name="Griggs A."/>
            <person name="Gujja S."/>
            <person name="Hansen M."/>
            <person name="Heiman D."/>
            <person name="Howarth C."/>
            <person name="Larimer J."/>
            <person name="Lui A."/>
            <person name="MacDonald P.J.P."/>
            <person name="McCowen C."/>
            <person name="Montmayeur A."/>
            <person name="Murphy C."/>
            <person name="Neiman D."/>
            <person name="Pearson M."/>
            <person name="Priest M."/>
            <person name="Roberts A."/>
            <person name="Saif S."/>
            <person name="Shea T."/>
            <person name="Sisk P."/>
            <person name="Stolte C."/>
            <person name="Sykes S."/>
            <person name="Wortman J."/>
            <person name="Nusbaum C."/>
            <person name="Birren B."/>
        </authorList>
    </citation>
    <scope>NUCLEOTIDE SEQUENCE [LARGE SCALE GENOMIC DNA]</scope>
    <source>
        <strain evidence="4">floridensis</strain>
    </source>
</reference>
<evidence type="ECO:0000313" key="3">
    <source>
        <dbReference type="EMBL" id="ELA48078.1"/>
    </source>
</evidence>
<accession>L2GXP9</accession>
<feature type="non-terminal residue" evidence="3">
    <location>
        <position position="1"/>
    </location>
</feature>
<dbReference type="VEuPathDB" id="MicrosporidiaDB:VCUG_00501"/>
<feature type="binding site" evidence="2">
    <location>
        <position position="205"/>
    </location>
    <ligand>
        <name>a divalent metal cation</name>
        <dbReference type="ChEBI" id="CHEBI:60240"/>
        <label>1</label>
    </ligand>
</feature>
<proteinExistence type="inferred from homology"/>
<evidence type="ECO:0008006" key="5">
    <source>
        <dbReference type="Google" id="ProtNLM"/>
    </source>
</evidence>
<gene>
    <name evidence="3" type="ORF">VCUG_00501</name>
</gene>
<dbReference type="OrthoDB" id="3345469at2759"/>
<dbReference type="FunCoup" id="L2GXP9">
    <property type="interactions" value="155"/>
</dbReference>
<evidence type="ECO:0000256" key="2">
    <source>
        <dbReference type="PIRSR" id="PIRSR602678-1"/>
    </source>
</evidence>
<dbReference type="HOGENOM" id="CLU_037423_0_1_1"/>
<dbReference type="STRING" id="948595.L2GXP9"/>